<evidence type="ECO:0000256" key="4">
    <source>
        <dbReference type="ARBA" id="ARBA00022490"/>
    </source>
</evidence>
<feature type="region of interest" description="Disordered" evidence="8">
    <location>
        <begin position="308"/>
        <end position="456"/>
    </location>
</feature>
<feature type="compositionally biased region" description="Basic residues" evidence="8">
    <location>
        <begin position="84"/>
        <end position="102"/>
    </location>
</feature>
<dbReference type="GO" id="GO:0000776">
    <property type="term" value="C:kinetochore"/>
    <property type="evidence" value="ECO:0007669"/>
    <property type="project" value="TreeGrafter"/>
</dbReference>
<feature type="region of interest" description="Disordered" evidence="8">
    <location>
        <begin position="215"/>
        <end position="281"/>
    </location>
</feature>
<feature type="compositionally biased region" description="Basic and acidic residues" evidence="8">
    <location>
        <begin position="580"/>
        <end position="591"/>
    </location>
</feature>
<reference evidence="12" key="1">
    <citation type="journal article" date="2006" name="Science">
        <title>Ancient noncoding elements conserved in the human genome.</title>
        <authorList>
            <person name="Venkatesh B."/>
            <person name="Kirkness E.F."/>
            <person name="Loh Y.H."/>
            <person name="Halpern A.L."/>
            <person name="Lee A.P."/>
            <person name="Johnson J."/>
            <person name="Dandona N."/>
            <person name="Viswanathan L.D."/>
            <person name="Tay A."/>
            <person name="Venter J.C."/>
            <person name="Strausberg R.L."/>
            <person name="Brenner S."/>
        </authorList>
    </citation>
    <scope>NUCLEOTIDE SEQUENCE [LARGE SCALE GENOMIC DNA]</scope>
</reference>
<name>J3S7E9_CALMI</name>
<reference evidence="11" key="5">
    <citation type="submission" date="2025-05" db="UniProtKB">
        <authorList>
            <consortium name="Ensembl"/>
        </authorList>
    </citation>
    <scope>IDENTIFICATION</scope>
</reference>
<dbReference type="GO" id="GO:0032133">
    <property type="term" value="C:chromosome passenger complex"/>
    <property type="evidence" value="ECO:0007669"/>
    <property type="project" value="TreeGrafter"/>
</dbReference>
<dbReference type="Gene3D" id="1.20.5.3600">
    <property type="match status" value="1"/>
</dbReference>
<comment type="subcellular location">
    <subcellularLocation>
        <location evidence="2">Cytoplasm</location>
        <location evidence="2">Cytoskeleton</location>
        <location evidence="2">Spindle</location>
    </subcellularLocation>
    <subcellularLocation>
        <location evidence="1">Nucleus</location>
    </subcellularLocation>
</comment>
<gene>
    <name evidence="10" type="primary">Incenp</name>
</gene>
<organism evidence="10">
    <name type="scientific">Callorhinchus milii</name>
    <name type="common">Ghost shark</name>
    <dbReference type="NCBI Taxonomy" id="7868"/>
    <lineage>
        <taxon>Eukaryota</taxon>
        <taxon>Metazoa</taxon>
        <taxon>Chordata</taxon>
        <taxon>Craniata</taxon>
        <taxon>Vertebrata</taxon>
        <taxon>Chondrichthyes</taxon>
        <taxon>Holocephali</taxon>
        <taxon>Chimaeriformes</taxon>
        <taxon>Callorhinchidae</taxon>
        <taxon>Callorhinchus</taxon>
    </lineage>
</organism>
<evidence type="ECO:0000256" key="1">
    <source>
        <dbReference type="ARBA" id="ARBA00004123"/>
    </source>
</evidence>
<dbReference type="Ensembl" id="ENSCMIT00000027032.1">
    <property type="protein sequence ID" value="ENSCMIP00000026602.1"/>
    <property type="gene ID" value="ENSCMIG00000011640.1"/>
</dbReference>
<proteinExistence type="inferred from homology"/>
<dbReference type="GO" id="GO:0051310">
    <property type="term" value="P:metaphase chromosome alignment"/>
    <property type="evidence" value="ECO:0007669"/>
    <property type="project" value="TreeGrafter"/>
</dbReference>
<evidence type="ECO:0000259" key="9">
    <source>
        <dbReference type="Pfam" id="PF03941"/>
    </source>
</evidence>
<evidence type="ECO:0000256" key="3">
    <source>
        <dbReference type="ARBA" id="ARBA00010042"/>
    </source>
</evidence>
<reference evidence="12" key="2">
    <citation type="journal article" date="2007" name="PLoS Biol.">
        <title>Survey sequencing and comparative analysis of the elephant shark (Callorhinchus milii) genome.</title>
        <authorList>
            <person name="Venkatesh B."/>
            <person name="Kirkness E.F."/>
            <person name="Loh Y.H."/>
            <person name="Halpern A.L."/>
            <person name="Lee A.P."/>
            <person name="Johnson J."/>
            <person name="Dandona N."/>
            <person name="Viswanathan L.D."/>
            <person name="Tay A."/>
            <person name="Venter J.C."/>
            <person name="Strausberg R.L."/>
            <person name="Brenner S."/>
        </authorList>
    </citation>
    <scope>NUCLEOTIDE SEQUENCE [LARGE SCALE GENOMIC DNA]</scope>
</reference>
<feature type="compositionally biased region" description="Basic and acidic residues" evidence="8">
    <location>
        <begin position="330"/>
        <end position="340"/>
    </location>
</feature>
<dbReference type="Proteomes" id="UP000314986">
    <property type="component" value="Unassembled WGS sequence"/>
</dbReference>
<feature type="compositionally biased region" description="Low complexity" evidence="8">
    <location>
        <begin position="231"/>
        <end position="240"/>
    </location>
</feature>
<keyword evidence="4" id="KW-0963">Cytoplasm</keyword>
<keyword evidence="7" id="KW-0539">Nucleus</keyword>
<feature type="domain" description="Inner centromere protein ARK-binding" evidence="9">
    <location>
        <begin position="844"/>
        <end position="900"/>
    </location>
</feature>
<comment type="similarity">
    <text evidence="3">Belongs to the INCENP family.</text>
</comment>
<feature type="region of interest" description="Disordered" evidence="8">
    <location>
        <begin position="58"/>
        <end position="117"/>
    </location>
</feature>
<dbReference type="Pfam" id="PF03941">
    <property type="entry name" value="INCENP_ARK-bind"/>
    <property type="match status" value="1"/>
</dbReference>
<evidence type="ECO:0000313" key="12">
    <source>
        <dbReference type="Proteomes" id="UP000314986"/>
    </source>
</evidence>
<evidence type="ECO:0000256" key="2">
    <source>
        <dbReference type="ARBA" id="ARBA00004186"/>
    </source>
</evidence>
<feature type="compositionally biased region" description="Polar residues" evidence="8">
    <location>
        <begin position="319"/>
        <end position="329"/>
    </location>
</feature>
<evidence type="ECO:0000256" key="8">
    <source>
        <dbReference type="SAM" id="MobiDB-lite"/>
    </source>
</evidence>
<evidence type="ECO:0000313" key="10">
    <source>
        <dbReference type="EMBL" id="AFK10200.1"/>
    </source>
</evidence>
<evidence type="ECO:0000313" key="11">
    <source>
        <dbReference type="Ensembl" id="ENSCMIP00000026602.1"/>
    </source>
</evidence>
<dbReference type="GO" id="GO:0005634">
    <property type="term" value="C:nucleus"/>
    <property type="evidence" value="ECO:0007669"/>
    <property type="project" value="UniProtKB-SubCell"/>
</dbReference>
<feature type="region of interest" description="Disordered" evidence="8">
    <location>
        <begin position="580"/>
        <end position="683"/>
    </location>
</feature>
<sequence>MAFKTVHAMVDTDNLLKIFGEKLEFVEREFKENHKVWLEEIQEVARKMFISDFSAEPELMPKTPSEKKRRCRRRQSSTQDVYKRRFSRSRKSLRRSSVKHLKVQSQANEEDCSQVPEGEVQPVRLTRAATRSMAAAGVPAAKRKVSSIVSVNGRVPLIELSLNDCKNPEMYQKGQASPKHPEVILLCSEDDKYPQKEAEAKILPSELDVLETVSPIAPGSSRTPGREASKLKIASAASKESTSDQESEIEQVAADSDVLPETDECVPLSTRKPVRRSTRRSSFARLTRYSLSLQRSAISQEAIRKSIRKSASRRRSVLEYSTSSNQSSFEKIEENEKECIKANVDNVSDQEQQEQQKQEPAAQVPEAPEYRVTRSAKRIAISSAEPAQKASGSETQTWKDSAEAQEEEEQYSAPEQSSRRKSYKRAVAEVYDETDVVEGAKDSPPRKRTPSPPCPAAKVIRPMSKTFLQTVQRNQLLMTPMSLSRTMVKSFIKRSTPIKVDTKEKERVRLAKIKKKQEMEEERLQRVEEERKRKLEEVKKRRELRVKRVLETRERVEQKEEEKKKRIEQKFAQIDEKTEKVREERIAEEKAKKKVAAKRMEEAEARRRQEEEARKQKLQQLEEEERKREELLQRKKEEEQERQRKLAEARKLQEQRQAQLEKEQQQRDLHLAAERELERRKEQERIQAERERERLEKEKALQLQRELERTAREDAALEAQREKERIRKEAQEREQKREEQRLAEFNKQRLEKKVKEEQERLQRENQEMMKKERDNENKLREEQERKWKEEQDRKAKEAVCAGNKNMLNVTVDVHSPATESYIMTPKNYSKPKMPKINVESYGMDLASDDSTDDEVTPRKPIPAWANGKALQQQIMYEYYHPIETNDFYGVLLEPRLEHIFGKSKPRYFRRTSSAVWHSPPQIIGSIFGLKKY</sequence>
<evidence type="ECO:0000256" key="5">
    <source>
        <dbReference type="ARBA" id="ARBA00022829"/>
    </source>
</evidence>
<dbReference type="OMA" id="SANCEMS"/>
<feature type="compositionally biased region" description="Basic and acidic residues" evidence="8">
    <location>
        <begin position="598"/>
        <end position="615"/>
    </location>
</feature>
<keyword evidence="6" id="KW-0206">Cytoskeleton</keyword>
<feature type="compositionally biased region" description="Low complexity" evidence="8">
    <location>
        <begin position="353"/>
        <end position="367"/>
    </location>
</feature>
<dbReference type="GO" id="GO:0051257">
    <property type="term" value="P:meiotic spindle midzone assembly"/>
    <property type="evidence" value="ECO:0007669"/>
    <property type="project" value="TreeGrafter"/>
</dbReference>
<evidence type="ECO:0000256" key="6">
    <source>
        <dbReference type="ARBA" id="ARBA00023212"/>
    </source>
</evidence>
<reference evidence="10" key="3">
    <citation type="journal article" date="2013" name="Mol. Biol. Evol.">
        <title>Basal vertebrates clarify the evolutionary history of ciliopathy-associated genes Tmem138 and Tmem216.</title>
        <authorList>
            <person name="Venkatesh B."/>
            <person name="Ravi V."/>
            <person name="Lee A.P."/>
            <person name="Warren W.C."/>
            <person name="Brenner S."/>
        </authorList>
    </citation>
    <scope>NUCLEOTIDE SEQUENCE</scope>
</reference>
<protein>
    <submittedName>
        <fullName evidence="10">Inner centromere protein</fullName>
    </submittedName>
</protein>
<feature type="compositionally biased region" description="Polar residues" evidence="8">
    <location>
        <begin position="390"/>
        <end position="399"/>
    </location>
</feature>
<evidence type="ECO:0000256" key="7">
    <source>
        <dbReference type="ARBA" id="ARBA00023242"/>
    </source>
</evidence>
<dbReference type="GeneTree" id="ENSGT00730000111073"/>
<reference evidence="12" key="4">
    <citation type="journal article" date="2014" name="Nature">
        <title>Elephant shark genome provides unique insights into gnathostome evolution.</title>
        <authorList>
            <consortium name="International Elephant Shark Genome Sequencing Consortium"/>
            <person name="Venkatesh B."/>
            <person name="Lee A.P."/>
            <person name="Ravi V."/>
            <person name="Maurya A.K."/>
            <person name="Lian M.M."/>
            <person name="Swann J.B."/>
            <person name="Ohta Y."/>
            <person name="Flajnik M.F."/>
            <person name="Sutoh Y."/>
            <person name="Kasahara M."/>
            <person name="Hoon S."/>
            <person name="Gangu V."/>
            <person name="Roy S.W."/>
            <person name="Irimia M."/>
            <person name="Korzh V."/>
            <person name="Kondrychyn I."/>
            <person name="Lim Z.W."/>
            <person name="Tay B.H."/>
            <person name="Tohari S."/>
            <person name="Kong K.W."/>
            <person name="Ho S."/>
            <person name="Lorente-Galdos B."/>
            <person name="Quilez J."/>
            <person name="Marques-Bonet T."/>
            <person name="Raney B.J."/>
            <person name="Ingham P.W."/>
            <person name="Tay A."/>
            <person name="Hillier L.W."/>
            <person name="Minx P."/>
            <person name="Boehm T."/>
            <person name="Wilson R.K."/>
            <person name="Brenner S."/>
            <person name="Warren W.C."/>
        </authorList>
    </citation>
    <scope>NUCLEOTIDE SEQUENCE [LARGE SCALE GENOMIC DNA]</scope>
</reference>
<dbReference type="PANTHER" id="PTHR13142">
    <property type="entry name" value="INNER CENTROMERE PROTEIN"/>
    <property type="match status" value="1"/>
</dbReference>
<dbReference type="GO" id="GO:1990385">
    <property type="term" value="C:meiotic spindle midzone"/>
    <property type="evidence" value="ECO:0007669"/>
    <property type="project" value="TreeGrafter"/>
</dbReference>
<dbReference type="GO" id="GO:0030496">
    <property type="term" value="C:midbody"/>
    <property type="evidence" value="ECO:0007669"/>
    <property type="project" value="TreeGrafter"/>
</dbReference>
<dbReference type="GO" id="GO:0000281">
    <property type="term" value="P:mitotic cytokinesis"/>
    <property type="evidence" value="ECO:0007669"/>
    <property type="project" value="TreeGrafter"/>
</dbReference>
<keyword evidence="12" id="KW-1185">Reference proteome</keyword>
<dbReference type="InterPro" id="IPR005635">
    <property type="entry name" value="Inner_centromere_prot_ARK-bd"/>
</dbReference>
<keyword evidence="5" id="KW-0159">Chromosome partition</keyword>
<dbReference type="AlphaFoldDB" id="J3S7E9"/>
<dbReference type="PANTHER" id="PTHR13142:SF1">
    <property type="entry name" value="INNER CENTROMERE PROTEIN"/>
    <property type="match status" value="1"/>
</dbReference>
<dbReference type="EMBL" id="JQ838602">
    <property type="protein sequence ID" value="AFK10200.1"/>
    <property type="molecule type" value="Genomic_DNA"/>
</dbReference>
<feature type="compositionally biased region" description="Basic and acidic residues" evidence="8">
    <location>
        <begin position="624"/>
        <end position="683"/>
    </location>
</feature>
<dbReference type="Gene3D" id="6.10.250.2990">
    <property type="match status" value="1"/>
</dbReference>
<dbReference type="STRING" id="7868.ENSCMIP00000026602"/>
<feature type="region of interest" description="Disordered" evidence="8">
    <location>
        <begin position="705"/>
        <end position="789"/>
    </location>
</feature>
<accession>J3S7E9</accession>